<gene>
    <name evidence="2" type="ORF">M9Y10_045260</name>
</gene>
<dbReference type="EMBL" id="JAPFFF010000009">
    <property type="protein sequence ID" value="KAK8882618.1"/>
    <property type="molecule type" value="Genomic_DNA"/>
</dbReference>
<feature type="compositionally biased region" description="Basic and acidic residues" evidence="1">
    <location>
        <begin position="371"/>
        <end position="384"/>
    </location>
</feature>
<evidence type="ECO:0000313" key="2">
    <source>
        <dbReference type="EMBL" id="KAK8882618.1"/>
    </source>
</evidence>
<feature type="region of interest" description="Disordered" evidence="1">
    <location>
        <begin position="371"/>
        <end position="415"/>
    </location>
</feature>
<feature type="region of interest" description="Disordered" evidence="1">
    <location>
        <begin position="456"/>
        <end position="504"/>
    </location>
</feature>
<feature type="region of interest" description="Disordered" evidence="1">
    <location>
        <begin position="545"/>
        <end position="571"/>
    </location>
</feature>
<feature type="compositionally biased region" description="Low complexity" evidence="1">
    <location>
        <begin position="329"/>
        <end position="346"/>
    </location>
</feature>
<protein>
    <submittedName>
        <fullName evidence="2">Uncharacterized protein</fullName>
    </submittedName>
</protein>
<comment type="caution">
    <text evidence="2">The sequence shown here is derived from an EMBL/GenBank/DDBJ whole genome shotgun (WGS) entry which is preliminary data.</text>
</comment>
<evidence type="ECO:0000313" key="3">
    <source>
        <dbReference type="Proteomes" id="UP001470230"/>
    </source>
</evidence>
<name>A0ABR2JVY2_9EUKA</name>
<feature type="compositionally biased region" description="Low complexity" evidence="1">
    <location>
        <begin position="556"/>
        <end position="567"/>
    </location>
</feature>
<reference evidence="2 3" key="1">
    <citation type="submission" date="2024-04" db="EMBL/GenBank/DDBJ databases">
        <title>Tritrichomonas musculus Genome.</title>
        <authorList>
            <person name="Alves-Ferreira E."/>
            <person name="Grigg M."/>
            <person name="Lorenzi H."/>
            <person name="Galac M."/>
        </authorList>
    </citation>
    <scope>NUCLEOTIDE SEQUENCE [LARGE SCALE GENOMIC DNA]</scope>
    <source>
        <strain evidence="2 3">EAF2021</strain>
    </source>
</reference>
<feature type="region of interest" description="Disordered" evidence="1">
    <location>
        <begin position="64"/>
        <end position="117"/>
    </location>
</feature>
<accession>A0ABR2JVY2</accession>
<proteinExistence type="predicted"/>
<feature type="region of interest" description="Disordered" evidence="1">
    <location>
        <begin position="326"/>
        <end position="346"/>
    </location>
</feature>
<evidence type="ECO:0000256" key="1">
    <source>
        <dbReference type="SAM" id="MobiDB-lite"/>
    </source>
</evidence>
<organism evidence="2 3">
    <name type="scientific">Tritrichomonas musculus</name>
    <dbReference type="NCBI Taxonomy" id="1915356"/>
    <lineage>
        <taxon>Eukaryota</taxon>
        <taxon>Metamonada</taxon>
        <taxon>Parabasalia</taxon>
        <taxon>Tritrichomonadida</taxon>
        <taxon>Tritrichomonadidae</taxon>
        <taxon>Tritrichomonas</taxon>
    </lineage>
</organism>
<feature type="compositionally biased region" description="Low complexity" evidence="1">
    <location>
        <begin position="467"/>
        <end position="484"/>
    </location>
</feature>
<keyword evidence="3" id="KW-1185">Reference proteome</keyword>
<sequence length="593" mass="65856">MSSEIIKYSIDELLALFISTDPPEFLCDVSSIFVEEARTPIANYPKNVSKVTVLPKNTALKVAKSEPIKNEQDPQTKVSDFTPKPISNPSDTQKSPDFIPTFNPASASATDKIKIPDSPITSQNYNFNINPNSNPIENAHPIVNNQIPQNVPVFVPQSSPILVPQDPSVFVPQDPPIFVPQDPPIFVPQNASVNSSNLQPFVPQNPPSFIPQNPSPFPSPDSSVFYPQYPPGFYSPDYYDISDASQFTPQLSIPSSDQMSQLPIMPSEQPPAPFLNNIETSYNSNSSNINKEQMDCFESVIEGTTGTSSSHWTKPQENTFINSKQQTVPSQQFIPPQQPQFQPQLEQAQFPKSFEQIQKVEEVQQQIQPHFEQKQNQKTGEKQQKQRNQQFTRQLSNESQKTNKQRKNEKKSKSVFSADTVVEDVKDVKITPWGAKSKPSPQSFQDIMQSAETDELVKSTPNTPMVISTKPTSSKISISTGPSKFDNNNGTRSKKSNRYLSSIGSNEIPKPKDFTVDNIAISTGGESVFPPKSFVIYNSKNNNNSNTSIGTHMQINSSSNNNNNNNSKMNKPVGFNPANIAIPPNFSNNIYPP</sequence>
<dbReference type="Proteomes" id="UP001470230">
    <property type="component" value="Unassembled WGS sequence"/>
</dbReference>
<feature type="compositionally biased region" description="Basic and acidic residues" evidence="1">
    <location>
        <begin position="64"/>
        <end position="74"/>
    </location>
</feature>
<feature type="compositionally biased region" description="Polar residues" evidence="1">
    <location>
        <begin position="75"/>
        <end position="95"/>
    </location>
</feature>